<comment type="caution">
    <text evidence="2">The sequence shown here is derived from an EMBL/GenBank/DDBJ whole genome shotgun (WGS) entry which is preliminary data.</text>
</comment>
<feature type="region of interest" description="Disordered" evidence="1">
    <location>
        <begin position="1"/>
        <end position="24"/>
    </location>
</feature>
<dbReference type="Proteomes" id="UP001310290">
    <property type="component" value="Unassembled WGS sequence"/>
</dbReference>
<dbReference type="RefSeq" id="WP_334661313.1">
    <property type="nucleotide sequence ID" value="NZ_JARULZ010000002.1"/>
</dbReference>
<feature type="compositionally biased region" description="Gly residues" evidence="1">
    <location>
        <begin position="1"/>
        <end position="12"/>
    </location>
</feature>
<evidence type="ECO:0000313" key="2">
    <source>
        <dbReference type="EMBL" id="MEH0638673.1"/>
    </source>
</evidence>
<evidence type="ECO:0000256" key="1">
    <source>
        <dbReference type="SAM" id="MobiDB-lite"/>
    </source>
</evidence>
<dbReference type="EMBL" id="JARULZ010000002">
    <property type="protein sequence ID" value="MEH0638673.1"/>
    <property type="molecule type" value="Genomic_DNA"/>
</dbReference>
<evidence type="ECO:0000313" key="3">
    <source>
        <dbReference type="Proteomes" id="UP001310290"/>
    </source>
</evidence>
<keyword evidence="3" id="KW-1185">Reference proteome</keyword>
<name>A0ABU8AZP3_9ACTN</name>
<sequence>MQVELGRGGSQSGGRHLGDAPGNLGVDPWDLYFDYWPLLRAKLRREKGEFSWSINLNNVFSRLFRLAWGTAAAVAAVLRSCGWAPSVATARRWWM</sequence>
<accession>A0ABU8AZP3</accession>
<proteinExistence type="predicted"/>
<reference evidence="2" key="1">
    <citation type="submission" date="2023-04" db="EMBL/GenBank/DDBJ databases">
        <title>Genomic diversity of scab-causing Streptomyces spp. in the province of Quebec, Canada.</title>
        <authorList>
            <person name="Biessy A."/>
            <person name="Cadieux M."/>
            <person name="Ciotola M."/>
            <person name="Filion M."/>
        </authorList>
    </citation>
    <scope>NUCLEOTIDE SEQUENCE</scope>
    <source>
        <strain evidence="2">B21-115</strain>
    </source>
</reference>
<gene>
    <name evidence="2" type="ORF">QBA35_36325</name>
</gene>
<organism evidence="2 3">
    <name type="scientific">Streptomyces bottropensis</name>
    <dbReference type="NCBI Taxonomy" id="42235"/>
    <lineage>
        <taxon>Bacteria</taxon>
        <taxon>Bacillati</taxon>
        <taxon>Actinomycetota</taxon>
        <taxon>Actinomycetes</taxon>
        <taxon>Kitasatosporales</taxon>
        <taxon>Streptomycetaceae</taxon>
        <taxon>Streptomyces</taxon>
    </lineage>
</organism>
<protein>
    <submittedName>
        <fullName evidence="2">Uncharacterized protein</fullName>
    </submittedName>
</protein>